<feature type="domain" description="Heterokaryon incompatibility" evidence="2">
    <location>
        <begin position="22"/>
        <end position="118"/>
    </location>
</feature>
<feature type="domain" description="DUF8212" evidence="3">
    <location>
        <begin position="238"/>
        <end position="297"/>
    </location>
</feature>
<dbReference type="EMBL" id="ML978082">
    <property type="protein sequence ID" value="KAF2008646.1"/>
    <property type="molecule type" value="Genomic_DNA"/>
</dbReference>
<dbReference type="Pfam" id="PF06985">
    <property type="entry name" value="HET"/>
    <property type="match status" value="1"/>
</dbReference>
<sequence length="665" mass="75766">MWLLNARTLSLEYFLDNRIPRYAILSHTWGDEEISFQDFDATKNRSYTGLSGQDPFQKKGWKKVEATCKKALEYECEYAWVDTCCIDKSSSSELQEAINSMFRWYKIAYTCFTYLEDVLPDDDVEKKRQAFRTSRWFTRGWTLQELIAPYDVIFFDHAWQCIGSKRQFPSEISRITGIKAPYLGLRDRPAKQLSQASVAERMSWAAKRQTTRKEDMAYCLLGIFDINMPMLYGEGEGAFIRLQEEIMKITNDNSLLCWGYKQDPTFKSWSPETMLAPNPGAFRHCKDVEKRLSSKFSSATFSMTQNGLSVKLPVVVDEAWEDIAYGILGCGLRVTDTGDGCTSFFAIPLLSTRANMFGTDFRNHESNEYLRPWWCSAVVVSPDFLKEAKTRDIIIRRYVAGEYDFARLPLSFNFSRSSSRHYSILGTYPPQPLGPDFLHLSTSGSSKSLPGAKVLYYDANSISQAAGFEDSGLVFIHVEIPFTALLIVLDWHLDYGSDSGSLQALGCRVFELPGEFRLEFLESLYKKKDFSSLPELSCSKEKIHLEHQYSPTPQKRMVSLDPQGRVVYKFHLPKNDNEALVIGTRLMKGYGPTTFVNVFTSVIDNSRNLQDLAKEMADHYFEPTSRQSHASSHATLLGPGQRSVPLFDCEDNPTKPMVIDSSSNR</sequence>
<evidence type="ECO:0000259" key="2">
    <source>
        <dbReference type="Pfam" id="PF06985"/>
    </source>
</evidence>
<gene>
    <name evidence="4" type="ORF">BU24DRAFT_429226</name>
</gene>
<dbReference type="OrthoDB" id="674604at2759"/>
<dbReference type="RefSeq" id="XP_033376985.1">
    <property type="nucleotide sequence ID" value="XM_033529688.1"/>
</dbReference>
<keyword evidence="5" id="KW-1185">Reference proteome</keyword>
<dbReference type="GeneID" id="54287085"/>
<proteinExistence type="predicted"/>
<evidence type="ECO:0000313" key="5">
    <source>
        <dbReference type="Proteomes" id="UP000799778"/>
    </source>
</evidence>
<reference evidence="4" key="1">
    <citation type="journal article" date="2020" name="Stud. Mycol.">
        <title>101 Dothideomycetes genomes: a test case for predicting lifestyles and emergence of pathogens.</title>
        <authorList>
            <person name="Haridas S."/>
            <person name="Albert R."/>
            <person name="Binder M."/>
            <person name="Bloem J."/>
            <person name="Labutti K."/>
            <person name="Salamov A."/>
            <person name="Andreopoulos B."/>
            <person name="Baker S."/>
            <person name="Barry K."/>
            <person name="Bills G."/>
            <person name="Bluhm B."/>
            <person name="Cannon C."/>
            <person name="Castanera R."/>
            <person name="Culley D."/>
            <person name="Daum C."/>
            <person name="Ezra D."/>
            <person name="Gonzalez J."/>
            <person name="Henrissat B."/>
            <person name="Kuo A."/>
            <person name="Liang C."/>
            <person name="Lipzen A."/>
            <person name="Lutzoni F."/>
            <person name="Magnuson J."/>
            <person name="Mondo S."/>
            <person name="Nolan M."/>
            <person name="Ohm R."/>
            <person name="Pangilinan J."/>
            <person name="Park H.-J."/>
            <person name="Ramirez L."/>
            <person name="Alfaro M."/>
            <person name="Sun H."/>
            <person name="Tritt A."/>
            <person name="Yoshinaga Y."/>
            <person name="Zwiers L.-H."/>
            <person name="Turgeon B."/>
            <person name="Goodwin S."/>
            <person name="Spatafora J."/>
            <person name="Crous P."/>
            <person name="Grigoriev I."/>
        </authorList>
    </citation>
    <scope>NUCLEOTIDE SEQUENCE</scope>
    <source>
        <strain evidence="4">CBS 175.79</strain>
    </source>
</reference>
<evidence type="ECO:0000313" key="4">
    <source>
        <dbReference type="EMBL" id="KAF2008646.1"/>
    </source>
</evidence>
<dbReference type="PANTHER" id="PTHR10622">
    <property type="entry name" value="HET DOMAIN-CONTAINING PROTEIN"/>
    <property type="match status" value="1"/>
</dbReference>
<dbReference type="Pfam" id="PF26640">
    <property type="entry name" value="DUF8212"/>
    <property type="match status" value="1"/>
</dbReference>
<name>A0A6A5X6Y8_9PLEO</name>
<dbReference type="Proteomes" id="UP000799778">
    <property type="component" value="Unassembled WGS sequence"/>
</dbReference>
<dbReference type="PANTHER" id="PTHR10622:SF10">
    <property type="entry name" value="HET DOMAIN-CONTAINING PROTEIN"/>
    <property type="match status" value="1"/>
</dbReference>
<evidence type="ECO:0000256" key="1">
    <source>
        <dbReference type="SAM" id="MobiDB-lite"/>
    </source>
</evidence>
<protein>
    <submittedName>
        <fullName evidence="4">HET-domain-containing protein</fullName>
    </submittedName>
</protein>
<dbReference type="InterPro" id="IPR010730">
    <property type="entry name" value="HET"/>
</dbReference>
<dbReference type="AlphaFoldDB" id="A0A6A5X6Y8"/>
<evidence type="ECO:0000259" key="3">
    <source>
        <dbReference type="Pfam" id="PF26640"/>
    </source>
</evidence>
<organism evidence="4 5">
    <name type="scientific">Aaosphaeria arxii CBS 175.79</name>
    <dbReference type="NCBI Taxonomy" id="1450172"/>
    <lineage>
        <taxon>Eukaryota</taxon>
        <taxon>Fungi</taxon>
        <taxon>Dikarya</taxon>
        <taxon>Ascomycota</taxon>
        <taxon>Pezizomycotina</taxon>
        <taxon>Dothideomycetes</taxon>
        <taxon>Pleosporomycetidae</taxon>
        <taxon>Pleosporales</taxon>
        <taxon>Pleosporales incertae sedis</taxon>
        <taxon>Aaosphaeria</taxon>
    </lineage>
</organism>
<dbReference type="InterPro" id="IPR058525">
    <property type="entry name" value="DUF8212"/>
</dbReference>
<feature type="region of interest" description="Disordered" evidence="1">
    <location>
        <begin position="642"/>
        <end position="665"/>
    </location>
</feature>
<accession>A0A6A5X6Y8</accession>